<dbReference type="OrthoDB" id="256494at2"/>
<sequence>MDEKRLKNRGLQFAVFLYCALFFQLTYSAAAVHAANQATVSSFVFPFEHFMPFVSWMIIPYMSSGLFFALVPFCCRSREELWVYTKRFSFITIVSICCFSIFPLRFSFDRPSIEHPVFKFFFAFLSKHDSPFNQAPSLHVAYACLFWSVLGRALKGWTRWVVGIWLLFMGIATLTVYQHHLVDVLTALILVHVGFVLFPSPSGLLHDSALLRLKAGDLPFLAGTEKMKLDEKAKLDLEAEVCRRNQGIGNVYYAIGWCLLLLALWGGTHAFGLYLLCWPSLVCIAVGRNYVINNPRFLKNEKGWISGFKKLFYSPYQWIYWLLWRFARRRNNLPLLEILPGCYVGPRTTAGDLRVLGLNKHLIVFDLAAELEEIAILHVQENYHSFPLLDIAAITLADAERILAALVIRYQQLKRGENMIIHCTMGYSRSMIFAVLLSQKILSLDLMDAIDLVKSHNKHLVLHKHALKLMKVLVERNS</sequence>
<dbReference type="PROSITE" id="PS50056">
    <property type="entry name" value="TYR_PHOSPHATASE_2"/>
    <property type="match status" value="1"/>
</dbReference>
<proteinExistence type="predicted"/>
<dbReference type="RefSeq" id="WP_145327189.1">
    <property type="nucleotide sequence ID" value="NZ_VLKR01000003.1"/>
</dbReference>
<protein>
    <submittedName>
        <fullName evidence="4">Dual specificity protein phosphatase-like protein</fullName>
    </submittedName>
</protein>
<feature type="transmembrane region" description="Helical" evidence="1">
    <location>
        <begin position="251"/>
        <end position="267"/>
    </location>
</feature>
<dbReference type="InterPro" id="IPR029021">
    <property type="entry name" value="Prot-tyrosine_phosphatase-like"/>
</dbReference>
<evidence type="ECO:0000313" key="4">
    <source>
        <dbReference type="EMBL" id="TWI23932.1"/>
    </source>
</evidence>
<dbReference type="Proteomes" id="UP000315908">
    <property type="component" value="Unassembled WGS sequence"/>
</dbReference>
<evidence type="ECO:0000256" key="1">
    <source>
        <dbReference type="SAM" id="Phobius"/>
    </source>
</evidence>
<keyword evidence="1" id="KW-1133">Transmembrane helix</keyword>
<keyword evidence="2" id="KW-0732">Signal</keyword>
<dbReference type="AlphaFoldDB" id="A0A562MVJ1"/>
<reference evidence="4 5" key="1">
    <citation type="journal article" date="2015" name="Stand. Genomic Sci.">
        <title>Genomic Encyclopedia of Bacterial and Archaeal Type Strains, Phase III: the genomes of soil and plant-associated and newly described type strains.</title>
        <authorList>
            <person name="Whitman W.B."/>
            <person name="Woyke T."/>
            <person name="Klenk H.P."/>
            <person name="Zhou Y."/>
            <person name="Lilburn T.G."/>
            <person name="Beck B.J."/>
            <person name="De Vos P."/>
            <person name="Vandamme P."/>
            <person name="Eisen J.A."/>
            <person name="Garrity G."/>
            <person name="Hugenholtz P."/>
            <person name="Kyrpides N.C."/>
        </authorList>
    </citation>
    <scope>NUCLEOTIDE SEQUENCE [LARGE SCALE GENOMIC DNA]</scope>
    <source>
        <strain evidence="4 5">CGMCC 1.6855</strain>
    </source>
</reference>
<organism evidence="4 5">
    <name type="scientific">Sphingobacterium siyangense</name>
    <dbReference type="NCBI Taxonomy" id="459529"/>
    <lineage>
        <taxon>Bacteria</taxon>
        <taxon>Pseudomonadati</taxon>
        <taxon>Bacteroidota</taxon>
        <taxon>Sphingobacteriia</taxon>
        <taxon>Sphingobacteriales</taxon>
        <taxon>Sphingobacteriaceae</taxon>
        <taxon>Sphingobacterium</taxon>
    </lineage>
</organism>
<dbReference type="InterPro" id="IPR000387">
    <property type="entry name" value="Tyr_Pase_dom"/>
</dbReference>
<feature type="transmembrane region" description="Helical" evidence="1">
    <location>
        <begin position="157"/>
        <end position="178"/>
    </location>
</feature>
<evidence type="ECO:0000313" key="5">
    <source>
        <dbReference type="Proteomes" id="UP000315908"/>
    </source>
</evidence>
<keyword evidence="1" id="KW-0472">Membrane</keyword>
<evidence type="ECO:0000256" key="2">
    <source>
        <dbReference type="SAM" id="SignalP"/>
    </source>
</evidence>
<feature type="transmembrane region" description="Helical" evidence="1">
    <location>
        <begin position="273"/>
        <end position="292"/>
    </location>
</feature>
<feature type="domain" description="Tyrosine specific protein phosphatases" evidence="3">
    <location>
        <begin position="400"/>
        <end position="468"/>
    </location>
</feature>
<feature type="transmembrane region" description="Helical" evidence="1">
    <location>
        <begin position="184"/>
        <end position="205"/>
    </location>
</feature>
<evidence type="ECO:0000259" key="3">
    <source>
        <dbReference type="PROSITE" id="PS50056"/>
    </source>
</evidence>
<gene>
    <name evidence="4" type="ORF">IQ31_00949</name>
</gene>
<dbReference type="PANTHER" id="PTHR47216:SF4">
    <property type="entry name" value="OS01G0859400 PROTEIN"/>
    <property type="match status" value="1"/>
</dbReference>
<feature type="signal peptide" evidence="2">
    <location>
        <begin position="1"/>
        <end position="34"/>
    </location>
</feature>
<feature type="transmembrane region" description="Helical" evidence="1">
    <location>
        <begin position="87"/>
        <end position="108"/>
    </location>
</feature>
<accession>A0A562MVJ1</accession>
<name>A0A562MVJ1_9SPHI</name>
<dbReference type="SUPFAM" id="SSF52799">
    <property type="entry name" value="(Phosphotyrosine protein) phosphatases II"/>
    <property type="match status" value="1"/>
</dbReference>
<keyword evidence="1" id="KW-0812">Transmembrane</keyword>
<dbReference type="CDD" id="cd03386">
    <property type="entry name" value="PAP2_Aur1_like"/>
    <property type="match status" value="1"/>
</dbReference>
<feature type="transmembrane region" description="Helical" evidence="1">
    <location>
        <begin position="132"/>
        <end position="150"/>
    </location>
</feature>
<feature type="chain" id="PRO_5021900404" evidence="2">
    <location>
        <begin position="35"/>
        <end position="478"/>
    </location>
</feature>
<comment type="caution">
    <text evidence="4">The sequence shown here is derived from an EMBL/GenBank/DDBJ whole genome shotgun (WGS) entry which is preliminary data.</text>
</comment>
<dbReference type="PANTHER" id="PTHR47216">
    <property type="match status" value="1"/>
</dbReference>
<dbReference type="EMBL" id="VLKR01000003">
    <property type="protein sequence ID" value="TWI23932.1"/>
    <property type="molecule type" value="Genomic_DNA"/>
</dbReference>
<dbReference type="Gene3D" id="3.90.190.10">
    <property type="entry name" value="Protein tyrosine phosphatase superfamily"/>
    <property type="match status" value="1"/>
</dbReference>
<feature type="transmembrane region" description="Helical" evidence="1">
    <location>
        <begin position="50"/>
        <end position="75"/>
    </location>
</feature>